<keyword evidence="1" id="KW-1133">Transmembrane helix</keyword>
<evidence type="ECO:0000313" key="3">
    <source>
        <dbReference type="EMBL" id="NID03945.1"/>
    </source>
</evidence>
<sequence>MDQRISRGRIDGVSLIEVMVAVLVFSIGLLGIAMLQMRGAQFTKESGSRTSAIILARSLAESMRANPKGAIPATGDSDYLYDGTTAYTEADCASTTLDTPADVAKRDLACWQLALKKNLPAPAAGHSVATVTRDDNLGTLVIKVSWAGVADDENTDSTQTYSFSYLQ</sequence>
<keyword evidence="4" id="KW-1185">Reference proteome</keyword>
<keyword evidence="1" id="KW-0812">Transmembrane</keyword>
<dbReference type="Pfam" id="PF07963">
    <property type="entry name" value="N_methyl"/>
    <property type="match status" value="1"/>
</dbReference>
<dbReference type="InterPro" id="IPR013362">
    <property type="entry name" value="Pilus_4_PilV"/>
</dbReference>
<feature type="domain" description="Type IV pilin Tt1218-like" evidence="2">
    <location>
        <begin position="35"/>
        <end position="108"/>
    </location>
</feature>
<dbReference type="EMBL" id="JAAQQR010000001">
    <property type="protein sequence ID" value="NID03945.1"/>
    <property type="molecule type" value="Genomic_DNA"/>
</dbReference>
<dbReference type="NCBIfam" id="TIGR02532">
    <property type="entry name" value="IV_pilin_GFxxxE"/>
    <property type="match status" value="1"/>
</dbReference>
<comment type="caution">
    <text evidence="3">The sequence shown here is derived from an EMBL/GenBank/DDBJ whole genome shotgun (WGS) entry which is preliminary data.</text>
</comment>
<dbReference type="InterPro" id="IPR012902">
    <property type="entry name" value="N_methyl_site"/>
</dbReference>
<protein>
    <submittedName>
        <fullName evidence="3">Type IV pilus modification protein PilV</fullName>
    </submittedName>
</protein>
<organism evidence="3 4">
    <name type="scientific">Luteibacter jiangsuensis</name>
    <dbReference type="NCBI Taxonomy" id="637577"/>
    <lineage>
        <taxon>Bacteria</taxon>
        <taxon>Pseudomonadati</taxon>
        <taxon>Pseudomonadota</taxon>
        <taxon>Gammaproteobacteria</taxon>
        <taxon>Lysobacterales</taxon>
        <taxon>Rhodanobacteraceae</taxon>
        <taxon>Luteibacter</taxon>
    </lineage>
</organism>
<dbReference type="Proteomes" id="UP001429601">
    <property type="component" value="Unassembled WGS sequence"/>
</dbReference>
<evidence type="ECO:0000256" key="1">
    <source>
        <dbReference type="SAM" id="Phobius"/>
    </source>
</evidence>
<feature type="transmembrane region" description="Helical" evidence="1">
    <location>
        <begin position="12"/>
        <end position="35"/>
    </location>
</feature>
<accession>A0ABX0Q0G2</accession>
<name>A0ABX0Q0G2_9GAMM</name>
<dbReference type="RefSeq" id="WP_167123079.1">
    <property type="nucleotide sequence ID" value="NZ_JAAQQR010000001.1"/>
</dbReference>
<proteinExistence type="predicted"/>
<evidence type="ECO:0000313" key="4">
    <source>
        <dbReference type="Proteomes" id="UP001429601"/>
    </source>
</evidence>
<keyword evidence="1" id="KW-0472">Membrane</keyword>
<evidence type="ECO:0000259" key="2">
    <source>
        <dbReference type="Pfam" id="PF22150"/>
    </source>
</evidence>
<dbReference type="NCBIfam" id="TIGR02523">
    <property type="entry name" value="type_IV_pilV"/>
    <property type="match status" value="1"/>
</dbReference>
<dbReference type="InterPro" id="IPR054402">
    <property type="entry name" value="Tt1218-like_dom"/>
</dbReference>
<gene>
    <name evidence="3" type="primary">pilV</name>
    <name evidence="3" type="ORF">HBF26_03550</name>
</gene>
<reference evidence="3 4" key="1">
    <citation type="journal article" date="2011" name="Curr. Microbiol.">
        <title>Luteibacter jiangsuensis sp. nov.: a methamidophos-degrading bacterium isolated from a methamidophos-manufacturing factory.</title>
        <authorList>
            <person name="Wang L."/>
            <person name="Wang G.L."/>
            <person name="Li S.P."/>
            <person name="Jiang J.D."/>
        </authorList>
    </citation>
    <scope>NUCLEOTIDE SEQUENCE [LARGE SCALE GENOMIC DNA]</scope>
    <source>
        <strain evidence="3 4">CGMCC 1.10133</strain>
    </source>
</reference>
<dbReference type="Pfam" id="PF22150">
    <property type="entry name" value="Tt1218-like"/>
    <property type="match status" value="1"/>
</dbReference>